<dbReference type="Proteomes" id="UP000830768">
    <property type="component" value="Chromosome 6"/>
</dbReference>
<accession>A0ACD3Z4P8</accession>
<dbReference type="EMBL" id="CP090035">
    <property type="protein sequence ID" value="UPK96229.1"/>
    <property type="molecule type" value="Genomic_DNA"/>
</dbReference>
<keyword evidence="2" id="KW-1185">Reference proteome</keyword>
<protein>
    <submittedName>
        <fullName evidence="1">Uncharacterized protein</fullName>
    </submittedName>
</protein>
<reference evidence="1" key="1">
    <citation type="submission" date="2021-11" db="EMBL/GenBank/DDBJ databases">
        <title>Fusarium solani-melongenae Genome sequencing and assembly.</title>
        <authorList>
            <person name="Xie S."/>
            <person name="Huang L."/>
            <person name="Zhang X."/>
        </authorList>
    </citation>
    <scope>NUCLEOTIDE SEQUENCE</scope>
    <source>
        <strain evidence="1">CRI 24-3</strain>
    </source>
</reference>
<proteinExistence type="predicted"/>
<name>A0ACD3Z4P8_FUSSC</name>
<evidence type="ECO:0000313" key="2">
    <source>
        <dbReference type="Proteomes" id="UP000830768"/>
    </source>
</evidence>
<gene>
    <name evidence="1" type="ORF">LCI18_007164</name>
</gene>
<organism evidence="1 2">
    <name type="scientific">Fusarium solani subsp. cucurbitae</name>
    <name type="common">Neocosmosporum cucurbitae</name>
    <dbReference type="NCBI Taxonomy" id="2747967"/>
    <lineage>
        <taxon>Eukaryota</taxon>
        <taxon>Fungi</taxon>
        <taxon>Dikarya</taxon>
        <taxon>Ascomycota</taxon>
        <taxon>Pezizomycotina</taxon>
        <taxon>Sordariomycetes</taxon>
        <taxon>Hypocreomycetidae</taxon>
        <taxon>Hypocreales</taxon>
        <taxon>Nectriaceae</taxon>
        <taxon>Fusarium</taxon>
        <taxon>Fusarium solani species complex</taxon>
    </lineage>
</organism>
<sequence length="192" mass="20869">MRVDAFVVALGLCSAEMVAAGVCRPPSIPTFNVVASRGSPAADTRLFASRRAPFITFNYEAGDASTELFSIEPETGRLKSSSPDTCVCATFGENCQPVGTAYLVNCFQQNLDVGGDCIAYLNCGLNQGKITRTAPWKNCSRDNFEWMCYPDEAGSIMTKMFVTPHNTWGYAVGMARDISNGYNEVEWNALVV</sequence>
<evidence type="ECO:0000313" key="1">
    <source>
        <dbReference type="EMBL" id="UPK96229.1"/>
    </source>
</evidence>